<dbReference type="CDD" id="cd00038">
    <property type="entry name" value="CAP_ED"/>
    <property type="match status" value="1"/>
</dbReference>
<feature type="domain" description="Cyclic nucleotide-binding" evidence="1">
    <location>
        <begin position="90"/>
        <end position="125"/>
    </location>
</feature>
<gene>
    <name evidence="2" type="ORF">DNTS_009485</name>
</gene>
<protein>
    <recommendedName>
        <fullName evidence="1">Cyclic nucleotide-binding domain-containing protein</fullName>
    </recommendedName>
</protein>
<accession>A0A553Q983</accession>
<dbReference type="Gene3D" id="2.60.120.10">
    <property type="entry name" value="Jelly Rolls"/>
    <property type="match status" value="1"/>
</dbReference>
<name>A0A553Q983_9TELE</name>
<dbReference type="InterPro" id="IPR000595">
    <property type="entry name" value="cNMP-bd_dom"/>
</dbReference>
<dbReference type="EMBL" id="SRMA01026209">
    <property type="protein sequence ID" value="TRY86493.1"/>
    <property type="molecule type" value="Genomic_DNA"/>
</dbReference>
<dbReference type="Proteomes" id="UP000316079">
    <property type="component" value="Unassembled WGS sequence"/>
</dbReference>
<dbReference type="PROSITE" id="PS00889">
    <property type="entry name" value="CNMP_BINDING_2"/>
    <property type="match status" value="1"/>
</dbReference>
<evidence type="ECO:0000259" key="1">
    <source>
        <dbReference type="PROSITE" id="PS50042"/>
    </source>
</evidence>
<dbReference type="STRING" id="623744.A0A553Q983"/>
<dbReference type="InterPro" id="IPR018490">
    <property type="entry name" value="cNMP-bd_dom_sf"/>
</dbReference>
<organism evidence="2 3">
    <name type="scientific">Danionella cerebrum</name>
    <dbReference type="NCBI Taxonomy" id="2873325"/>
    <lineage>
        <taxon>Eukaryota</taxon>
        <taxon>Metazoa</taxon>
        <taxon>Chordata</taxon>
        <taxon>Craniata</taxon>
        <taxon>Vertebrata</taxon>
        <taxon>Euteleostomi</taxon>
        <taxon>Actinopterygii</taxon>
        <taxon>Neopterygii</taxon>
        <taxon>Teleostei</taxon>
        <taxon>Ostariophysi</taxon>
        <taxon>Cypriniformes</taxon>
        <taxon>Danionidae</taxon>
        <taxon>Danioninae</taxon>
        <taxon>Danionella</taxon>
    </lineage>
</organism>
<dbReference type="SUPFAM" id="SSF51206">
    <property type="entry name" value="cAMP-binding domain-like"/>
    <property type="match status" value="1"/>
</dbReference>
<dbReference type="PROSITE" id="PS50042">
    <property type="entry name" value="CNMP_BINDING_3"/>
    <property type="match status" value="1"/>
</dbReference>
<proteinExistence type="predicted"/>
<dbReference type="OrthoDB" id="63267at2759"/>
<dbReference type="AlphaFoldDB" id="A0A553Q983"/>
<dbReference type="InterPro" id="IPR018488">
    <property type="entry name" value="cNMP-bd_CS"/>
</dbReference>
<evidence type="ECO:0000313" key="2">
    <source>
        <dbReference type="EMBL" id="TRY86493.1"/>
    </source>
</evidence>
<evidence type="ECO:0000313" key="3">
    <source>
        <dbReference type="Proteomes" id="UP000316079"/>
    </source>
</evidence>
<reference evidence="2 3" key="1">
    <citation type="journal article" date="2019" name="Sci. Data">
        <title>Hybrid genome assembly and annotation of Danionella translucida.</title>
        <authorList>
            <person name="Kadobianskyi M."/>
            <person name="Schulze L."/>
            <person name="Schuelke M."/>
            <person name="Judkewitz B."/>
        </authorList>
    </citation>
    <scope>NUCLEOTIDE SEQUENCE [LARGE SCALE GENOMIC DNA]</scope>
    <source>
        <strain evidence="2 3">Bolton</strain>
    </source>
</reference>
<dbReference type="InterPro" id="IPR014710">
    <property type="entry name" value="RmlC-like_jellyroll"/>
</dbReference>
<sequence length="156" mass="17119">MGLQQIGIRQGSALLWAPWGLHLVPQVPSMPSSYMLLSSAKQVGYFAYGTSQEEARSQTHFIPGRSPGSFGLIQKLHEVTDELFSHDCYGKVEVTKEGMKLCTMGPGKVFGELAILYNCTRTATVQTIEPYCESYITLAVDIHGPNVNACTKPLYS</sequence>
<keyword evidence="3" id="KW-1185">Reference proteome</keyword>
<comment type="caution">
    <text evidence="2">The sequence shown here is derived from an EMBL/GenBank/DDBJ whole genome shotgun (WGS) entry which is preliminary data.</text>
</comment>